<sequence length="166" mass="18569">MTESPLQSSSFSVNNPSGRGATKLLSTDRCNSPVGNLGKHSMFLQFSSVMSSRFSGKQGISMFGILISVSCFKSFGRGGANLVCRRYNELSVMTTLSEVEVVKRYYKPISPKSRLSMHLVFVLRFYSGLHFEEHSFPNGSPGLIVQHHFLWSGWLMLDFLLVLLAY</sequence>
<protein>
    <submittedName>
        <fullName evidence="2">Uncharacterized protein</fullName>
    </submittedName>
</protein>
<proteinExistence type="predicted"/>
<name>A0A5E7H2P5_PSEFL</name>
<feature type="compositionally biased region" description="Polar residues" evidence="1">
    <location>
        <begin position="1"/>
        <end position="17"/>
    </location>
</feature>
<evidence type="ECO:0000256" key="1">
    <source>
        <dbReference type="SAM" id="MobiDB-lite"/>
    </source>
</evidence>
<dbReference type="EMBL" id="CABVIH010000002">
    <property type="protein sequence ID" value="VVO55043.1"/>
    <property type="molecule type" value="Genomic_DNA"/>
</dbReference>
<evidence type="ECO:0000313" key="2">
    <source>
        <dbReference type="EMBL" id="VVO55043.1"/>
    </source>
</evidence>
<dbReference type="AlphaFoldDB" id="A0A5E7H2P5"/>
<dbReference type="Proteomes" id="UP000375525">
    <property type="component" value="Unassembled WGS sequence"/>
</dbReference>
<organism evidence="2 3">
    <name type="scientific">Pseudomonas fluorescens</name>
    <dbReference type="NCBI Taxonomy" id="294"/>
    <lineage>
        <taxon>Bacteria</taxon>
        <taxon>Pseudomonadati</taxon>
        <taxon>Pseudomonadota</taxon>
        <taxon>Gammaproteobacteria</taxon>
        <taxon>Pseudomonadales</taxon>
        <taxon>Pseudomonadaceae</taxon>
        <taxon>Pseudomonas</taxon>
    </lineage>
</organism>
<evidence type="ECO:0000313" key="3">
    <source>
        <dbReference type="Proteomes" id="UP000375525"/>
    </source>
</evidence>
<reference evidence="2 3" key="1">
    <citation type="submission" date="2019-09" db="EMBL/GenBank/DDBJ databases">
        <authorList>
            <person name="Chandra G."/>
            <person name="Truman W A."/>
        </authorList>
    </citation>
    <scope>NUCLEOTIDE SEQUENCE [LARGE SCALE GENOMIC DNA]</scope>
    <source>
        <strain evidence="2">PS880</strain>
    </source>
</reference>
<gene>
    <name evidence="2" type="ORF">PS880_00498</name>
</gene>
<accession>A0A5E7H2P5</accession>
<feature type="region of interest" description="Disordered" evidence="1">
    <location>
        <begin position="1"/>
        <end position="25"/>
    </location>
</feature>